<keyword evidence="3" id="KW-1185">Reference proteome</keyword>
<dbReference type="Gramene" id="mRNA:HanXRQr2_Chr06g0243541">
    <property type="protein sequence ID" value="mRNA:HanXRQr2_Chr06g0243541"/>
    <property type="gene ID" value="HanXRQr2_Chr06g0243541"/>
</dbReference>
<keyword evidence="1" id="KW-0812">Transmembrane</keyword>
<gene>
    <name evidence="2" type="ORF">HanXRQr2_Chr06g0243541</name>
</gene>
<organism evidence="2 3">
    <name type="scientific">Helianthus annuus</name>
    <name type="common">Common sunflower</name>
    <dbReference type="NCBI Taxonomy" id="4232"/>
    <lineage>
        <taxon>Eukaryota</taxon>
        <taxon>Viridiplantae</taxon>
        <taxon>Streptophyta</taxon>
        <taxon>Embryophyta</taxon>
        <taxon>Tracheophyta</taxon>
        <taxon>Spermatophyta</taxon>
        <taxon>Magnoliopsida</taxon>
        <taxon>eudicotyledons</taxon>
        <taxon>Gunneridae</taxon>
        <taxon>Pentapetalae</taxon>
        <taxon>asterids</taxon>
        <taxon>campanulids</taxon>
        <taxon>Asterales</taxon>
        <taxon>Asteraceae</taxon>
        <taxon>Asteroideae</taxon>
        <taxon>Heliantheae alliance</taxon>
        <taxon>Heliantheae</taxon>
        <taxon>Helianthus</taxon>
    </lineage>
</organism>
<dbReference type="EMBL" id="MNCJ02000321">
    <property type="protein sequence ID" value="KAF5801043.1"/>
    <property type="molecule type" value="Genomic_DNA"/>
</dbReference>
<reference evidence="2" key="2">
    <citation type="submission" date="2020-06" db="EMBL/GenBank/DDBJ databases">
        <title>Helianthus annuus Genome sequencing and assembly Release 2.</title>
        <authorList>
            <person name="Gouzy J."/>
            <person name="Langlade N."/>
            <person name="Munos S."/>
        </authorList>
    </citation>
    <scope>NUCLEOTIDE SEQUENCE</scope>
    <source>
        <tissue evidence="2">Leaves</tissue>
    </source>
</reference>
<name>A0A9K3IQ83_HELAN</name>
<keyword evidence="1" id="KW-0472">Membrane</keyword>
<dbReference type="AlphaFoldDB" id="A0A9K3IQ83"/>
<feature type="transmembrane region" description="Helical" evidence="1">
    <location>
        <begin position="28"/>
        <end position="47"/>
    </location>
</feature>
<accession>A0A9K3IQ83</accession>
<reference evidence="2" key="1">
    <citation type="journal article" date="2017" name="Nature">
        <title>The sunflower genome provides insights into oil metabolism, flowering and Asterid evolution.</title>
        <authorList>
            <person name="Badouin H."/>
            <person name="Gouzy J."/>
            <person name="Grassa C.J."/>
            <person name="Murat F."/>
            <person name="Staton S.E."/>
            <person name="Cottret L."/>
            <person name="Lelandais-Briere C."/>
            <person name="Owens G.L."/>
            <person name="Carrere S."/>
            <person name="Mayjonade B."/>
            <person name="Legrand L."/>
            <person name="Gill N."/>
            <person name="Kane N.C."/>
            <person name="Bowers J.E."/>
            <person name="Hubner S."/>
            <person name="Bellec A."/>
            <person name="Berard A."/>
            <person name="Berges H."/>
            <person name="Blanchet N."/>
            <person name="Boniface M.C."/>
            <person name="Brunel D."/>
            <person name="Catrice O."/>
            <person name="Chaidir N."/>
            <person name="Claudel C."/>
            <person name="Donnadieu C."/>
            <person name="Faraut T."/>
            <person name="Fievet G."/>
            <person name="Helmstetter N."/>
            <person name="King M."/>
            <person name="Knapp S.J."/>
            <person name="Lai Z."/>
            <person name="Le Paslier M.C."/>
            <person name="Lippi Y."/>
            <person name="Lorenzon L."/>
            <person name="Mandel J.R."/>
            <person name="Marage G."/>
            <person name="Marchand G."/>
            <person name="Marquand E."/>
            <person name="Bret-Mestries E."/>
            <person name="Morien E."/>
            <person name="Nambeesan S."/>
            <person name="Nguyen T."/>
            <person name="Pegot-Espagnet P."/>
            <person name="Pouilly N."/>
            <person name="Raftis F."/>
            <person name="Sallet E."/>
            <person name="Schiex T."/>
            <person name="Thomas J."/>
            <person name="Vandecasteele C."/>
            <person name="Vares D."/>
            <person name="Vear F."/>
            <person name="Vautrin S."/>
            <person name="Crespi M."/>
            <person name="Mangin B."/>
            <person name="Burke J.M."/>
            <person name="Salse J."/>
            <person name="Munos S."/>
            <person name="Vincourt P."/>
            <person name="Rieseberg L.H."/>
            <person name="Langlade N.B."/>
        </authorList>
    </citation>
    <scope>NUCLEOTIDE SEQUENCE</scope>
    <source>
        <tissue evidence="2">Leaves</tissue>
    </source>
</reference>
<keyword evidence="1" id="KW-1133">Transmembrane helix</keyword>
<evidence type="ECO:0000313" key="3">
    <source>
        <dbReference type="Proteomes" id="UP000215914"/>
    </source>
</evidence>
<dbReference type="Proteomes" id="UP000215914">
    <property type="component" value="Unassembled WGS sequence"/>
</dbReference>
<evidence type="ECO:0000313" key="2">
    <source>
        <dbReference type="EMBL" id="KAF5801043.1"/>
    </source>
</evidence>
<evidence type="ECO:0000256" key="1">
    <source>
        <dbReference type="SAM" id="Phobius"/>
    </source>
</evidence>
<comment type="caution">
    <text evidence="2">The sequence shown here is derived from an EMBL/GenBank/DDBJ whole genome shotgun (WGS) entry which is preliminary data.</text>
</comment>
<proteinExistence type="predicted"/>
<protein>
    <submittedName>
        <fullName evidence="2">Uncharacterized protein</fullName>
    </submittedName>
</protein>
<sequence>MVILEGIHLNSLLGNFGRGIRNNSGRTLGTLYSFFFLFFLLTPFNPYTRVLSETLIALTALHRAPSKTLTANKIIRSSPLILRVVKGIVMWLLASNQIQSSALPPGSGGLQQVWCSSDQIQSSMVNVAGRDSNLRNIQNMSGVHQIL</sequence>